<name>A0A1H2TIT9_9RHOB</name>
<evidence type="ECO:0000313" key="3">
    <source>
        <dbReference type="Proteomes" id="UP000182944"/>
    </source>
</evidence>
<dbReference type="AlphaFoldDB" id="A0A1H2TIT9"/>
<sequence>MSEERPPSSQHWGLLQAIVGVSLTAFAYLIAYWWERGYLRSFGISEAFINLTLGRVLTANAYVVSVIAGLWAGLWMLPTWMAQGIAFILWRFFPAAASILVGLYFANGGWGFWFSYFFLAVGIGIVLHELFEVYQGVVTQEGWVARSLRKRREQAAFDASVLHDALSSRFAGREISLILLFLYFCYAISGMLGGWRAFNQSDYVTVKIEGAQFAIVAPSAEGYVAVGFHDSQVGEGYKAASGAIAIVLGRQLEDARVQKFRLRRN</sequence>
<feature type="transmembrane region" description="Helical" evidence="1">
    <location>
        <begin position="177"/>
        <end position="198"/>
    </location>
</feature>
<dbReference type="EMBL" id="FNNA01000001">
    <property type="protein sequence ID" value="SDW43863.1"/>
    <property type="molecule type" value="Genomic_DNA"/>
</dbReference>
<evidence type="ECO:0000313" key="2">
    <source>
        <dbReference type="EMBL" id="SDW43863.1"/>
    </source>
</evidence>
<dbReference type="Proteomes" id="UP000182944">
    <property type="component" value="Unassembled WGS sequence"/>
</dbReference>
<dbReference type="STRING" id="1545044.SAMN05444276_101972"/>
<proteinExistence type="predicted"/>
<feature type="transmembrane region" description="Helical" evidence="1">
    <location>
        <begin position="84"/>
        <end position="106"/>
    </location>
</feature>
<keyword evidence="1" id="KW-0472">Membrane</keyword>
<keyword evidence="1" id="KW-1133">Transmembrane helix</keyword>
<protein>
    <submittedName>
        <fullName evidence="2">Uncharacterized protein</fullName>
    </submittedName>
</protein>
<evidence type="ECO:0000256" key="1">
    <source>
        <dbReference type="SAM" id="Phobius"/>
    </source>
</evidence>
<gene>
    <name evidence="2" type="ORF">SAMN05444276_101972</name>
</gene>
<feature type="transmembrane region" description="Helical" evidence="1">
    <location>
        <begin position="12"/>
        <end position="34"/>
    </location>
</feature>
<dbReference type="OrthoDB" id="9804091at2"/>
<keyword evidence="3" id="KW-1185">Reference proteome</keyword>
<organism evidence="2 3">
    <name type="scientific">Paracoccus sanguinis</name>
    <dbReference type="NCBI Taxonomy" id="1545044"/>
    <lineage>
        <taxon>Bacteria</taxon>
        <taxon>Pseudomonadati</taxon>
        <taxon>Pseudomonadota</taxon>
        <taxon>Alphaproteobacteria</taxon>
        <taxon>Rhodobacterales</taxon>
        <taxon>Paracoccaceae</taxon>
        <taxon>Paracoccus</taxon>
    </lineage>
</organism>
<feature type="transmembrane region" description="Helical" evidence="1">
    <location>
        <begin position="54"/>
        <end position="77"/>
    </location>
</feature>
<accession>A0A1H2TIT9</accession>
<feature type="transmembrane region" description="Helical" evidence="1">
    <location>
        <begin position="112"/>
        <end position="131"/>
    </location>
</feature>
<dbReference type="RefSeq" id="WP_139305908.1">
    <property type="nucleotide sequence ID" value="NZ_FNNA01000001.1"/>
</dbReference>
<keyword evidence="1" id="KW-0812">Transmembrane</keyword>
<reference evidence="3" key="1">
    <citation type="submission" date="2016-10" db="EMBL/GenBank/DDBJ databases">
        <authorList>
            <person name="Varghese N."/>
            <person name="Submissions S."/>
        </authorList>
    </citation>
    <scope>NUCLEOTIDE SEQUENCE [LARGE SCALE GENOMIC DNA]</scope>
    <source>
        <strain evidence="3">DSM 29303</strain>
    </source>
</reference>